<protein>
    <submittedName>
        <fullName evidence="1">Uncharacterized protein</fullName>
    </submittedName>
</protein>
<accession>A0A645AVV4</accession>
<dbReference type="EMBL" id="VSSQ01016187">
    <property type="protein sequence ID" value="MPM57277.1"/>
    <property type="molecule type" value="Genomic_DNA"/>
</dbReference>
<name>A0A645AVV4_9ZZZZ</name>
<proteinExistence type="predicted"/>
<sequence length="119" mass="13314">MVECPQHVAGRLSARFVGDVHCDHDIGTQLARSVHRHRAGDAAINIVKLANRHRLKYARHAAGRAHGLPGVADVEHRALAIFQSRGHRDKWLAQFVDRLVAHLRIHIVFELLPQHQSAG</sequence>
<evidence type="ECO:0000313" key="1">
    <source>
        <dbReference type="EMBL" id="MPM57277.1"/>
    </source>
</evidence>
<dbReference type="AlphaFoldDB" id="A0A645AVV4"/>
<comment type="caution">
    <text evidence="1">The sequence shown here is derived from an EMBL/GenBank/DDBJ whole genome shotgun (WGS) entry which is preliminary data.</text>
</comment>
<organism evidence="1">
    <name type="scientific">bioreactor metagenome</name>
    <dbReference type="NCBI Taxonomy" id="1076179"/>
    <lineage>
        <taxon>unclassified sequences</taxon>
        <taxon>metagenomes</taxon>
        <taxon>ecological metagenomes</taxon>
    </lineage>
</organism>
<reference evidence="1" key="1">
    <citation type="submission" date="2019-08" db="EMBL/GenBank/DDBJ databases">
        <authorList>
            <person name="Kucharzyk K."/>
            <person name="Murdoch R.W."/>
            <person name="Higgins S."/>
            <person name="Loffler F."/>
        </authorList>
    </citation>
    <scope>NUCLEOTIDE SEQUENCE</scope>
</reference>
<gene>
    <name evidence="1" type="ORF">SDC9_104099</name>
</gene>